<accession>A0A1L9B9R2</accession>
<dbReference type="Proteomes" id="UP000182229">
    <property type="component" value="Unassembled WGS sequence"/>
</dbReference>
<keyword evidence="2" id="KW-1185">Reference proteome</keyword>
<dbReference type="PANTHER" id="PTHR36454:SF1">
    <property type="entry name" value="DUF1015 DOMAIN-CONTAINING PROTEIN"/>
    <property type="match status" value="1"/>
</dbReference>
<dbReference type="EMBL" id="MPIN01000005">
    <property type="protein sequence ID" value="OJH38996.1"/>
    <property type="molecule type" value="Genomic_DNA"/>
</dbReference>
<reference evidence="2" key="1">
    <citation type="submission" date="2016-11" db="EMBL/GenBank/DDBJ databases">
        <authorList>
            <person name="Shukria A."/>
            <person name="Stevens D.C."/>
        </authorList>
    </citation>
    <scope>NUCLEOTIDE SEQUENCE [LARGE SCALE GENOMIC DNA]</scope>
    <source>
        <strain evidence="2">Cbfe23</strain>
    </source>
</reference>
<dbReference type="InterPro" id="IPR008323">
    <property type="entry name" value="UCP033563"/>
</dbReference>
<dbReference type="AlphaFoldDB" id="A0A1L9B9R2"/>
<name>A0A1L9B9R2_9BACT</name>
<reference evidence="1 2" key="2">
    <citation type="submission" date="2016-12" db="EMBL/GenBank/DDBJ databases">
        <title>Draft Genome Sequence of Cystobacter ferrugineus Strain Cbfe23.</title>
        <authorList>
            <person name="Akbar S."/>
            <person name="Dowd S.E."/>
            <person name="Stevens D.C."/>
        </authorList>
    </citation>
    <scope>NUCLEOTIDE SEQUENCE [LARGE SCALE GENOMIC DNA]</scope>
    <source>
        <strain evidence="1 2">Cbfe23</strain>
    </source>
</reference>
<evidence type="ECO:0008006" key="3">
    <source>
        <dbReference type="Google" id="ProtNLM"/>
    </source>
</evidence>
<sequence>MARVLPFSALLPSLESHLLADDGGGSFSAPPRSASVRPLLDRVDPTAELGRWRAAGAVLRDSRPALYLAEVPAQEGPLGAPPVRFLLCALAPDAADPLESDPYRPRSAQVEPAITLAADDHGILRGLLAEAAERSSVVWQGTFQGEPLTLRRIEPSAVARRIQAVLDEAPLRPLAELDERRPSLAAIVPLSDPGLHFEPVHRGLQGLDTFHEDTFLTLVAAYARVYELDEPLTSARGVSHARERLATLVRGQHAVLLVLPGGRGKILRFRQGLDLAHLKAAPRNPTLRSLDLALLNALVLRTVLGIKEPEAPGHPNVFAVRGLESLVRGVEEGKFQAGFALNPPPLWEVRAVMEAAQTLPSKTLRVEPAPPAGLLFLDPEA</sequence>
<proteinExistence type="predicted"/>
<gene>
    <name evidence="1" type="ORF">BON30_22620</name>
</gene>
<dbReference type="OrthoDB" id="9781616at2"/>
<protein>
    <recommendedName>
        <fullName evidence="3">DUF1015 domain-containing protein</fullName>
    </recommendedName>
</protein>
<dbReference type="PANTHER" id="PTHR36454">
    <property type="entry name" value="LMO2823 PROTEIN"/>
    <property type="match status" value="1"/>
</dbReference>
<comment type="caution">
    <text evidence="1">The sequence shown here is derived from an EMBL/GenBank/DDBJ whole genome shotgun (WGS) entry which is preliminary data.</text>
</comment>
<dbReference type="RefSeq" id="WP_071900435.1">
    <property type="nucleotide sequence ID" value="NZ_MPIN01000005.1"/>
</dbReference>
<evidence type="ECO:0000313" key="1">
    <source>
        <dbReference type="EMBL" id="OJH38996.1"/>
    </source>
</evidence>
<dbReference type="STRING" id="83449.BON30_22620"/>
<organism evidence="1 2">
    <name type="scientific">Cystobacter ferrugineus</name>
    <dbReference type="NCBI Taxonomy" id="83449"/>
    <lineage>
        <taxon>Bacteria</taxon>
        <taxon>Pseudomonadati</taxon>
        <taxon>Myxococcota</taxon>
        <taxon>Myxococcia</taxon>
        <taxon>Myxococcales</taxon>
        <taxon>Cystobacterineae</taxon>
        <taxon>Archangiaceae</taxon>
        <taxon>Cystobacter</taxon>
    </lineage>
</organism>
<evidence type="ECO:0000313" key="2">
    <source>
        <dbReference type="Proteomes" id="UP000182229"/>
    </source>
</evidence>